<dbReference type="eggNOG" id="COG4704">
    <property type="taxonomic scope" value="Bacteria"/>
</dbReference>
<dbReference type="HOGENOM" id="CLU_042629_0_0_10"/>
<name>B3EG20_CHLL2</name>
<feature type="domain" description="Fibrobacter succinogenes major paralogous" evidence="1">
    <location>
        <begin position="34"/>
        <end position="216"/>
    </location>
</feature>
<gene>
    <name evidence="2" type="ordered locus">Clim_0460</name>
</gene>
<reference evidence="2 3" key="1">
    <citation type="submission" date="2008-05" db="EMBL/GenBank/DDBJ databases">
        <title>Complete sequence of Chlorobium limicola DSM 245.</title>
        <authorList>
            <consortium name="US DOE Joint Genome Institute"/>
            <person name="Lucas S."/>
            <person name="Copeland A."/>
            <person name="Lapidus A."/>
            <person name="Glavina del Rio T."/>
            <person name="Dalin E."/>
            <person name="Tice H."/>
            <person name="Bruce D."/>
            <person name="Goodwin L."/>
            <person name="Pitluck S."/>
            <person name="Schmutz J."/>
            <person name="Larimer F."/>
            <person name="Land M."/>
            <person name="Hauser L."/>
            <person name="Kyrpides N."/>
            <person name="Ovchinnikova G."/>
            <person name="Zhao F."/>
            <person name="Li T."/>
            <person name="Liu Z."/>
            <person name="Overmann J."/>
            <person name="Bryant D.A."/>
            <person name="Richardson P."/>
        </authorList>
    </citation>
    <scope>NUCLEOTIDE SEQUENCE [LARGE SCALE GENOMIC DNA]</scope>
    <source>
        <strain evidence="3">DSM 245 / NBRC 103803 / 6330</strain>
    </source>
</reference>
<dbReference type="InterPro" id="IPR011871">
    <property type="entry name" value="Fib_succ_major"/>
</dbReference>
<dbReference type="AlphaFoldDB" id="B3EG20"/>
<dbReference type="STRING" id="290315.Clim_0460"/>
<dbReference type="OrthoDB" id="9805760at2"/>
<organism evidence="2 3">
    <name type="scientific">Chlorobium limicola (strain DSM 245 / NBRC 103803 / 6330)</name>
    <dbReference type="NCBI Taxonomy" id="290315"/>
    <lineage>
        <taxon>Bacteria</taxon>
        <taxon>Pseudomonadati</taxon>
        <taxon>Chlorobiota</taxon>
        <taxon>Chlorobiia</taxon>
        <taxon>Chlorobiales</taxon>
        <taxon>Chlorobiaceae</taxon>
        <taxon>Chlorobium/Pelodictyon group</taxon>
        <taxon>Chlorobium</taxon>
    </lineage>
</organism>
<accession>B3EG20</accession>
<sequence precursor="true">MNQKRAGTALMVFFAVLAVIWVSGCSSHRDSEEVTIGRQIWMSRNLDIDHYRNGDSVRHAASEADWHDAASKGEGAWCYYEGKIENGRAYGKLYNWYALIDPRGLAPSGWHIPSDGEWRQLVDALGGETEAGRALKSAEGWGASAVATRSRGFDALPAGSRNCLGGFFALGRDAFFWSATPSGDFEAWNREISSRNDGVRRIGVNKSIGFSVRCVKD</sequence>
<evidence type="ECO:0000313" key="2">
    <source>
        <dbReference type="EMBL" id="ACD89553.1"/>
    </source>
</evidence>
<dbReference type="Pfam" id="PF09603">
    <property type="entry name" value="Fib_succ_major"/>
    <property type="match status" value="1"/>
</dbReference>
<proteinExistence type="predicted"/>
<dbReference type="KEGG" id="cli:Clim_0460"/>
<dbReference type="PROSITE" id="PS51257">
    <property type="entry name" value="PROKAR_LIPOPROTEIN"/>
    <property type="match status" value="1"/>
</dbReference>
<dbReference type="RefSeq" id="WP_012465434.1">
    <property type="nucleotide sequence ID" value="NC_010803.1"/>
</dbReference>
<dbReference type="Proteomes" id="UP000008841">
    <property type="component" value="Chromosome"/>
</dbReference>
<dbReference type="EMBL" id="CP001097">
    <property type="protein sequence ID" value="ACD89553.1"/>
    <property type="molecule type" value="Genomic_DNA"/>
</dbReference>
<dbReference type="NCBIfam" id="TIGR02145">
    <property type="entry name" value="Fib_succ_major"/>
    <property type="match status" value="1"/>
</dbReference>
<evidence type="ECO:0000313" key="3">
    <source>
        <dbReference type="Proteomes" id="UP000008841"/>
    </source>
</evidence>
<protein>
    <recommendedName>
        <fullName evidence="1">Fibrobacter succinogenes major paralogous domain-containing protein</fullName>
    </recommendedName>
</protein>
<evidence type="ECO:0000259" key="1">
    <source>
        <dbReference type="Pfam" id="PF09603"/>
    </source>
</evidence>